<sequence length="294" mass="32143">MNVPMKRRSTLALLAACLLAPAAFAADDAITILTQQDVYNDYMQFIGKRDPLTLTRFDGAGARRDVAELVLVQQALALGGLKKQVKLVKVDNSSDSYSRYLKEILSGNATMGGNTAWLVDLKPLEDKVFVSPPLIRQGEFEAGLYTTPDNAKAVAARTLPQVQQLTAVVAESWKPDVATLDSLKFGQVLKTQSWDSMVGMVVKHRADVLLAPFQPTTDMSLEASGHKFVPIPNVKVGLQGSRHLFVSKLAPAGKEAAEALEKGLTMLREKGVIERAYRESGFFNVRTANWARLN</sequence>
<dbReference type="RefSeq" id="WP_139798579.1">
    <property type="nucleotide sequence ID" value="NZ_FWXD01000001.1"/>
</dbReference>
<evidence type="ECO:0000256" key="1">
    <source>
        <dbReference type="SAM" id="SignalP"/>
    </source>
</evidence>
<evidence type="ECO:0000313" key="2">
    <source>
        <dbReference type="EMBL" id="SMC16738.1"/>
    </source>
</evidence>
<keyword evidence="3" id="KW-1185">Reference proteome</keyword>
<dbReference type="EMBL" id="FWXD01000001">
    <property type="protein sequence ID" value="SMC16738.1"/>
    <property type="molecule type" value="Genomic_DNA"/>
</dbReference>
<evidence type="ECO:0000313" key="3">
    <source>
        <dbReference type="Proteomes" id="UP000192761"/>
    </source>
</evidence>
<dbReference type="Proteomes" id="UP000192761">
    <property type="component" value="Unassembled WGS sequence"/>
</dbReference>
<dbReference type="AlphaFoldDB" id="A0A1W1WZ66"/>
<accession>A0A1W1WZ66</accession>
<name>A0A1W1WZ66_9NEIS</name>
<gene>
    <name evidence="2" type="ORF">SAMN02745857_00247</name>
</gene>
<dbReference type="STRING" id="1121001.SAMN02745857_00247"/>
<feature type="signal peptide" evidence="1">
    <location>
        <begin position="1"/>
        <end position="25"/>
    </location>
</feature>
<dbReference type="OrthoDB" id="5452199at2"/>
<proteinExistence type="predicted"/>
<dbReference type="SUPFAM" id="SSF53850">
    <property type="entry name" value="Periplasmic binding protein-like II"/>
    <property type="match status" value="1"/>
</dbReference>
<reference evidence="2 3" key="1">
    <citation type="submission" date="2017-04" db="EMBL/GenBank/DDBJ databases">
        <authorList>
            <person name="Afonso C.L."/>
            <person name="Miller P.J."/>
            <person name="Scott M.A."/>
            <person name="Spackman E."/>
            <person name="Goraichik I."/>
            <person name="Dimitrov K.M."/>
            <person name="Suarez D.L."/>
            <person name="Swayne D.E."/>
        </authorList>
    </citation>
    <scope>NUCLEOTIDE SEQUENCE [LARGE SCALE GENOMIC DNA]</scope>
    <source>
        <strain evidence="2 3">DSM 23236</strain>
    </source>
</reference>
<organism evidence="2 3">
    <name type="scientific">Andreprevotia lacus DSM 23236</name>
    <dbReference type="NCBI Taxonomy" id="1121001"/>
    <lineage>
        <taxon>Bacteria</taxon>
        <taxon>Pseudomonadati</taxon>
        <taxon>Pseudomonadota</taxon>
        <taxon>Betaproteobacteria</taxon>
        <taxon>Neisseriales</taxon>
        <taxon>Chitinibacteraceae</taxon>
        <taxon>Andreprevotia</taxon>
    </lineage>
</organism>
<evidence type="ECO:0008006" key="4">
    <source>
        <dbReference type="Google" id="ProtNLM"/>
    </source>
</evidence>
<keyword evidence="1" id="KW-0732">Signal</keyword>
<protein>
    <recommendedName>
        <fullName evidence="4">ABC-type amino acid transport substrate-binding protein</fullName>
    </recommendedName>
</protein>
<feature type="chain" id="PRO_5012551657" description="ABC-type amino acid transport substrate-binding protein" evidence="1">
    <location>
        <begin position="26"/>
        <end position="294"/>
    </location>
</feature>